<evidence type="ECO:0000256" key="5">
    <source>
        <dbReference type="ARBA" id="ARBA00023002"/>
    </source>
</evidence>
<feature type="non-terminal residue" evidence="7">
    <location>
        <position position="129"/>
    </location>
</feature>
<dbReference type="AlphaFoldDB" id="A0A382U361"/>
<name>A0A382U361_9ZZZZ</name>
<reference evidence="7" key="1">
    <citation type="submission" date="2018-05" db="EMBL/GenBank/DDBJ databases">
        <authorList>
            <person name="Lanie J.A."/>
            <person name="Ng W.-L."/>
            <person name="Kazmierczak K.M."/>
            <person name="Andrzejewski T.M."/>
            <person name="Davidsen T.M."/>
            <person name="Wayne K.J."/>
            <person name="Tettelin H."/>
            <person name="Glass J.I."/>
            <person name="Rusch D."/>
            <person name="Podicherti R."/>
            <person name="Tsui H.-C.T."/>
            <person name="Winkler M.E."/>
        </authorList>
    </citation>
    <scope>NUCLEOTIDE SEQUENCE</scope>
</reference>
<dbReference type="Pfam" id="PF07992">
    <property type="entry name" value="Pyr_redox_2"/>
    <property type="match status" value="1"/>
</dbReference>
<evidence type="ECO:0000256" key="1">
    <source>
        <dbReference type="ARBA" id="ARBA00001974"/>
    </source>
</evidence>
<accession>A0A382U361</accession>
<keyword evidence="4" id="KW-0274">FAD</keyword>
<sequence length="129" mass="14714">MNNIKKPIVIVGSGFGGVNAALHLRKNNPDFSILVIDSKSQFEFKPLLYEVFSDEIKSWEVNPSFDSIYSNSGITFIRNRVKFIDFDKNLLILKDDLIVQFEYLVLSTGSSPNDFSIKGVREYCSFFNT</sequence>
<dbReference type="InterPro" id="IPR036188">
    <property type="entry name" value="FAD/NAD-bd_sf"/>
</dbReference>
<protein>
    <recommendedName>
        <fullName evidence="6">FAD/NAD(P)-binding domain-containing protein</fullName>
    </recommendedName>
</protein>
<dbReference type="Gene3D" id="3.50.50.100">
    <property type="match status" value="1"/>
</dbReference>
<dbReference type="SUPFAM" id="SSF51905">
    <property type="entry name" value="FAD/NAD(P)-binding domain"/>
    <property type="match status" value="1"/>
</dbReference>
<dbReference type="EMBL" id="UINC01141175">
    <property type="protein sequence ID" value="SVD28754.1"/>
    <property type="molecule type" value="Genomic_DNA"/>
</dbReference>
<dbReference type="InterPro" id="IPR023753">
    <property type="entry name" value="FAD/NAD-binding_dom"/>
</dbReference>
<dbReference type="PANTHER" id="PTHR42913">
    <property type="entry name" value="APOPTOSIS-INDUCING FACTOR 1"/>
    <property type="match status" value="1"/>
</dbReference>
<dbReference type="PANTHER" id="PTHR42913:SF3">
    <property type="entry name" value="64 KDA MITOCHONDRIAL NADH DEHYDROGENASE (EUROFUNG)"/>
    <property type="match status" value="1"/>
</dbReference>
<dbReference type="GO" id="GO:0019646">
    <property type="term" value="P:aerobic electron transport chain"/>
    <property type="evidence" value="ECO:0007669"/>
    <property type="project" value="TreeGrafter"/>
</dbReference>
<evidence type="ECO:0000256" key="3">
    <source>
        <dbReference type="ARBA" id="ARBA00022630"/>
    </source>
</evidence>
<evidence type="ECO:0000256" key="2">
    <source>
        <dbReference type="ARBA" id="ARBA00005272"/>
    </source>
</evidence>
<comment type="cofactor">
    <cofactor evidence="1">
        <name>FAD</name>
        <dbReference type="ChEBI" id="CHEBI:57692"/>
    </cofactor>
</comment>
<keyword evidence="3" id="KW-0285">Flavoprotein</keyword>
<gene>
    <name evidence="7" type="ORF">METZ01_LOCUS381608</name>
</gene>
<evidence type="ECO:0000259" key="6">
    <source>
        <dbReference type="Pfam" id="PF07992"/>
    </source>
</evidence>
<evidence type="ECO:0000256" key="4">
    <source>
        <dbReference type="ARBA" id="ARBA00022827"/>
    </source>
</evidence>
<comment type="similarity">
    <text evidence="2">Belongs to the NADH dehydrogenase family.</text>
</comment>
<keyword evidence="5" id="KW-0560">Oxidoreductase</keyword>
<dbReference type="InterPro" id="IPR051169">
    <property type="entry name" value="NADH-Q_oxidoreductase"/>
</dbReference>
<feature type="domain" description="FAD/NAD(P)-binding" evidence="6">
    <location>
        <begin position="7"/>
        <end position="125"/>
    </location>
</feature>
<dbReference type="GO" id="GO:0003955">
    <property type="term" value="F:NAD(P)H dehydrogenase (quinone) activity"/>
    <property type="evidence" value="ECO:0007669"/>
    <property type="project" value="TreeGrafter"/>
</dbReference>
<organism evidence="7">
    <name type="scientific">marine metagenome</name>
    <dbReference type="NCBI Taxonomy" id="408172"/>
    <lineage>
        <taxon>unclassified sequences</taxon>
        <taxon>metagenomes</taxon>
        <taxon>ecological metagenomes</taxon>
    </lineage>
</organism>
<dbReference type="PRINTS" id="PR00368">
    <property type="entry name" value="FADPNR"/>
</dbReference>
<proteinExistence type="inferred from homology"/>
<evidence type="ECO:0000313" key="7">
    <source>
        <dbReference type="EMBL" id="SVD28754.1"/>
    </source>
</evidence>